<name>A0A1F6G054_9BACT</name>
<gene>
    <name evidence="2" type="ORF">A3H55_02515</name>
</gene>
<evidence type="ECO:0000313" key="3">
    <source>
        <dbReference type="Proteomes" id="UP000177998"/>
    </source>
</evidence>
<dbReference type="STRING" id="1798564.A3H55_02515"/>
<keyword evidence="1" id="KW-0812">Transmembrane</keyword>
<reference evidence="2 3" key="1">
    <citation type="journal article" date="2016" name="Nat. Commun.">
        <title>Thousands of microbial genomes shed light on interconnected biogeochemical processes in an aquifer system.</title>
        <authorList>
            <person name="Anantharaman K."/>
            <person name="Brown C.T."/>
            <person name="Hug L.A."/>
            <person name="Sharon I."/>
            <person name="Castelle C.J."/>
            <person name="Probst A.J."/>
            <person name="Thomas B.C."/>
            <person name="Singh A."/>
            <person name="Wilkins M.J."/>
            <person name="Karaoz U."/>
            <person name="Brodie E.L."/>
            <person name="Williams K.H."/>
            <person name="Hubbard S.S."/>
            <person name="Banfield J.F."/>
        </authorList>
    </citation>
    <scope>NUCLEOTIDE SEQUENCE [LARGE SCALE GENOMIC DNA]</scope>
</reference>
<dbReference type="Proteomes" id="UP000177998">
    <property type="component" value="Unassembled WGS sequence"/>
</dbReference>
<keyword evidence="1" id="KW-1133">Transmembrane helix</keyword>
<protein>
    <submittedName>
        <fullName evidence="2">Uncharacterized protein</fullName>
    </submittedName>
</protein>
<feature type="transmembrane region" description="Helical" evidence="1">
    <location>
        <begin position="6"/>
        <end position="25"/>
    </location>
</feature>
<evidence type="ECO:0000256" key="1">
    <source>
        <dbReference type="SAM" id="Phobius"/>
    </source>
</evidence>
<dbReference type="EMBL" id="MFMZ01000009">
    <property type="protein sequence ID" value="OGG91481.1"/>
    <property type="molecule type" value="Genomic_DNA"/>
</dbReference>
<organism evidence="2 3">
    <name type="scientific">Candidatus Kuenenbacteria bacterium RIFCSPLOWO2_02_FULL_42_16</name>
    <dbReference type="NCBI Taxonomy" id="1798564"/>
    <lineage>
        <taxon>Bacteria</taxon>
        <taxon>Candidatus Kueneniibacteriota</taxon>
    </lineage>
</organism>
<keyword evidence="1" id="KW-0472">Membrane</keyword>
<accession>A0A1F6G054</accession>
<proteinExistence type="predicted"/>
<sequence length="84" mass="9642">MSKKKIVIFIICVVIFIIVIGGLYFHRIWGTFKCAEMSLDNCLSNPLCKWGNFTYYESPTKIGKDGQPYVEISDGGYFNCVNRF</sequence>
<comment type="caution">
    <text evidence="2">The sequence shown here is derived from an EMBL/GenBank/DDBJ whole genome shotgun (WGS) entry which is preliminary data.</text>
</comment>
<evidence type="ECO:0000313" key="2">
    <source>
        <dbReference type="EMBL" id="OGG91481.1"/>
    </source>
</evidence>
<dbReference type="AlphaFoldDB" id="A0A1F6G054"/>